<evidence type="ECO:0000259" key="1">
    <source>
        <dbReference type="PROSITE" id="PS50879"/>
    </source>
</evidence>
<evidence type="ECO:0000313" key="2">
    <source>
        <dbReference type="EMBL" id="KAK9696330.1"/>
    </source>
</evidence>
<reference evidence="2 3" key="1">
    <citation type="journal article" date="2024" name="BMC Genomics">
        <title>De novo assembly and annotation of Popillia japonica's genome with initial clues to its potential as an invasive pest.</title>
        <authorList>
            <person name="Cucini C."/>
            <person name="Boschi S."/>
            <person name="Funari R."/>
            <person name="Cardaioli E."/>
            <person name="Iannotti N."/>
            <person name="Marturano G."/>
            <person name="Paoli F."/>
            <person name="Bruttini M."/>
            <person name="Carapelli A."/>
            <person name="Frati F."/>
            <person name="Nardi F."/>
        </authorList>
    </citation>
    <scope>NUCLEOTIDE SEQUENCE [LARGE SCALE GENOMIC DNA]</scope>
    <source>
        <strain evidence="2">DMR45628</strain>
    </source>
</reference>
<protein>
    <submittedName>
        <fullName evidence="2">RNase H</fullName>
    </submittedName>
</protein>
<dbReference type="InterPro" id="IPR002156">
    <property type="entry name" value="RNaseH_domain"/>
</dbReference>
<proteinExistence type="predicted"/>
<accession>A0AAW1J0Y3</accession>
<dbReference type="InterPro" id="IPR036397">
    <property type="entry name" value="RNaseH_sf"/>
</dbReference>
<keyword evidence="3" id="KW-1185">Reference proteome</keyword>
<dbReference type="GO" id="GO:0003676">
    <property type="term" value="F:nucleic acid binding"/>
    <property type="evidence" value="ECO:0007669"/>
    <property type="project" value="InterPro"/>
</dbReference>
<dbReference type="SUPFAM" id="SSF53098">
    <property type="entry name" value="Ribonuclease H-like"/>
    <property type="match status" value="1"/>
</dbReference>
<dbReference type="AlphaFoldDB" id="A0AAW1J0Y3"/>
<comment type="caution">
    <text evidence="2">The sequence shown here is derived from an EMBL/GenBank/DDBJ whole genome shotgun (WGS) entry which is preliminary data.</text>
</comment>
<dbReference type="EMBL" id="JASPKY010000454">
    <property type="protein sequence ID" value="KAK9696330.1"/>
    <property type="molecule type" value="Genomic_DNA"/>
</dbReference>
<gene>
    <name evidence="2" type="ORF">QE152_g31967</name>
</gene>
<dbReference type="Gene3D" id="3.30.420.10">
    <property type="entry name" value="Ribonuclease H-like superfamily/Ribonuclease H"/>
    <property type="match status" value="1"/>
</dbReference>
<dbReference type="GO" id="GO:0004523">
    <property type="term" value="F:RNA-DNA hybrid ribonuclease activity"/>
    <property type="evidence" value="ECO:0007669"/>
    <property type="project" value="InterPro"/>
</dbReference>
<sequence>MIISLEDRHKNIILLWVPGHSGIPGNERADRLAKQGRTLRCSNVRFDAVEDWQRWWEKTSRDKGSRYYDIQNAVGVVSWYGVLPWISREFVVTFKRIRLGHCCSEAHLYRIGVATSPLCSCVEHIFLDA</sequence>
<name>A0AAW1J0Y3_POPJA</name>
<organism evidence="2 3">
    <name type="scientific">Popillia japonica</name>
    <name type="common">Japanese beetle</name>
    <dbReference type="NCBI Taxonomy" id="7064"/>
    <lineage>
        <taxon>Eukaryota</taxon>
        <taxon>Metazoa</taxon>
        <taxon>Ecdysozoa</taxon>
        <taxon>Arthropoda</taxon>
        <taxon>Hexapoda</taxon>
        <taxon>Insecta</taxon>
        <taxon>Pterygota</taxon>
        <taxon>Neoptera</taxon>
        <taxon>Endopterygota</taxon>
        <taxon>Coleoptera</taxon>
        <taxon>Polyphaga</taxon>
        <taxon>Scarabaeiformia</taxon>
        <taxon>Scarabaeidae</taxon>
        <taxon>Rutelinae</taxon>
        <taxon>Popillia</taxon>
    </lineage>
</organism>
<dbReference type="PROSITE" id="PS50879">
    <property type="entry name" value="RNASE_H_1"/>
    <property type="match status" value="1"/>
</dbReference>
<feature type="domain" description="RNase H type-1" evidence="1">
    <location>
        <begin position="1"/>
        <end position="38"/>
    </location>
</feature>
<dbReference type="Pfam" id="PF00075">
    <property type="entry name" value="RNase_H"/>
    <property type="match status" value="1"/>
</dbReference>
<dbReference type="Proteomes" id="UP001458880">
    <property type="component" value="Unassembled WGS sequence"/>
</dbReference>
<dbReference type="InterPro" id="IPR012337">
    <property type="entry name" value="RNaseH-like_sf"/>
</dbReference>
<evidence type="ECO:0000313" key="3">
    <source>
        <dbReference type="Proteomes" id="UP001458880"/>
    </source>
</evidence>